<organism evidence="3 4">
    <name type="scientific">Prymnesium parvum</name>
    <name type="common">Toxic golden alga</name>
    <dbReference type="NCBI Taxonomy" id="97485"/>
    <lineage>
        <taxon>Eukaryota</taxon>
        <taxon>Haptista</taxon>
        <taxon>Haptophyta</taxon>
        <taxon>Prymnesiophyceae</taxon>
        <taxon>Prymnesiales</taxon>
        <taxon>Prymnesiaceae</taxon>
        <taxon>Prymnesium</taxon>
    </lineage>
</organism>
<name>A0AB34J9V5_PRYPA</name>
<dbReference type="InterPro" id="IPR011990">
    <property type="entry name" value="TPR-like_helical_dom_sf"/>
</dbReference>
<dbReference type="GO" id="GO:0003729">
    <property type="term" value="F:mRNA binding"/>
    <property type="evidence" value="ECO:0007669"/>
    <property type="project" value="TreeGrafter"/>
</dbReference>
<protein>
    <recommendedName>
        <fullName evidence="5">Pentacotripeptide-repeat region of PRORP domain-containing protein</fullName>
    </recommendedName>
</protein>
<feature type="repeat" description="PPR" evidence="1">
    <location>
        <begin position="322"/>
        <end position="356"/>
    </location>
</feature>
<evidence type="ECO:0000313" key="4">
    <source>
        <dbReference type="Proteomes" id="UP001515480"/>
    </source>
</evidence>
<dbReference type="EMBL" id="JBGBPQ010000010">
    <property type="protein sequence ID" value="KAL1518820.1"/>
    <property type="molecule type" value="Genomic_DNA"/>
</dbReference>
<evidence type="ECO:0000313" key="3">
    <source>
        <dbReference type="EMBL" id="KAL1518820.1"/>
    </source>
</evidence>
<dbReference type="Proteomes" id="UP001515480">
    <property type="component" value="Unassembled WGS sequence"/>
</dbReference>
<evidence type="ECO:0000256" key="1">
    <source>
        <dbReference type="PROSITE-ProRule" id="PRU00708"/>
    </source>
</evidence>
<reference evidence="3 4" key="1">
    <citation type="journal article" date="2024" name="Science">
        <title>Giant polyketide synthase enzymes in the biosynthesis of giant marine polyether toxins.</title>
        <authorList>
            <person name="Fallon T.R."/>
            <person name="Shende V.V."/>
            <person name="Wierzbicki I.H."/>
            <person name="Pendleton A.L."/>
            <person name="Watervoot N.F."/>
            <person name="Auber R.P."/>
            <person name="Gonzalez D.J."/>
            <person name="Wisecaver J.H."/>
            <person name="Moore B.S."/>
        </authorList>
    </citation>
    <scope>NUCLEOTIDE SEQUENCE [LARGE SCALE GENOMIC DNA]</scope>
    <source>
        <strain evidence="3 4">12B1</strain>
    </source>
</reference>
<proteinExistence type="predicted"/>
<sequence length="683" mass="75652">MARWRWLRSPASRPHAFRAFHCSIRGFPAAAKALPPASQPRLPCPLPWGRRPDPFGSVSPLPSSHHSLPCARPAVASGSPLVRSPRALAHLSHTTRRAAHCLASLPSKHALTPLPARRAMATLYSSNYVRRDELQDFMRAVNEWQNGAPAAAEGSLVSGGGVELPPALLGQLDELLARLAHYRQGDFAWYLYSRLVDKHGVVLDPVRCDQFLDVTSSTNSPNIVAHTHRIAADMKSRGLLSPRSSEKQAKALILAHTLSDNFEEAREIFKHYAAAAATRGESPPSEVSLAFIRACGRAGEPDLARRLRDQLFDNAALNPLAASISLNAILSAFAKQDRLEEAMEVFKQSEASGLEPNTYNVNALLQAYYHSSQAGADEAISFAAQYFAFMREGAETEAPGGKARLLADQHTVKILMDICLRRADDVDRAAMLLERARAAGVPTDKLTDLTMVRALIRARRSEHAFEVYLRSRERLGEGGNLMLLNRLAIAAQEECYRAATPEEAEKWMDRVIDLYHDGIALADLWRNVHSVRQPYKPDERTPTQHRQGDWVKFERGYQGGVAIEGAKGGPPRALPAIAFGPHDGTEHISSSADQLMRVADRVQSLTRDRGGHGRGTDSEPRHMSEGMIGYSHTSRPAEQRRQAHRPAHLNNPSTGHLRETKRRRKLREERAIQNAQHPPRRRA</sequence>
<dbReference type="PANTHER" id="PTHR47938:SF35">
    <property type="entry name" value="PENTATRICOPEPTIDE REPEAT-CONTAINING PROTEIN 4, MITOCHONDRIAL-RELATED"/>
    <property type="match status" value="1"/>
</dbReference>
<feature type="compositionally biased region" description="Basic and acidic residues" evidence="2">
    <location>
        <begin position="606"/>
        <end position="624"/>
    </location>
</feature>
<evidence type="ECO:0008006" key="5">
    <source>
        <dbReference type="Google" id="ProtNLM"/>
    </source>
</evidence>
<feature type="region of interest" description="Disordered" evidence="2">
    <location>
        <begin position="604"/>
        <end position="683"/>
    </location>
</feature>
<evidence type="ECO:0000256" key="2">
    <source>
        <dbReference type="SAM" id="MobiDB-lite"/>
    </source>
</evidence>
<dbReference type="NCBIfam" id="TIGR00756">
    <property type="entry name" value="PPR"/>
    <property type="match status" value="1"/>
</dbReference>
<gene>
    <name evidence="3" type="ORF">AB1Y20_003099</name>
</gene>
<dbReference type="AlphaFoldDB" id="A0AB34J9V5"/>
<dbReference type="PANTHER" id="PTHR47938">
    <property type="entry name" value="RESPIRATORY COMPLEX I CHAPERONE (CIA84), PUTATIVE (AFU_ORTHOLOGUE AFUA_2G06020)-RELATED"/>
    <property type="match status" value="1"/>
</dbReference>
<comment type="caution">
    <text evidence="3">The sequence shown here is derived from an EMBL/GenBank/DDBJ whole genome shotgun (WGS) entry which is preliminary data.</text>
</comment>
<dbReference type="Pfam" id="PF01535">
    <property type="entry name" value="PPR"/>
    <property type="match status" value="1"/>
</dbReference>
<keyword evidence="4" id="KW-1185">Reference proteome</keyword>
<dbReference type="PROSITE" id="PS51375">
    <property type="entry name" value="PPR"/>
    <property type="match status" value="1"/>
</dbReference>
<dbReference type="InterPro" id="IPR002885">
    <property type="entry name" value="PPR_rpt"/>
</dbReference>
<accession>A0AB34J9V5</accession>
<dbReference type="Gene3D" id="1.25.40.10">
    <property type="entry name" value="Tetratricopeptide repeat domain"/>
    <property type="match status" value="1"/>
</dbReference>